<organism evidence="3 4">
    <name type="scientific">Saguinus oedipus</name>
    <name type="common">Cotton-top tamarin</name>
    <name type="synonym">Oedipomidas oedipus</name>
    <dbReference type="NCBI Taxonomy" id="9490"/>
    <lineage>
        <taxon>Eukaryota</taxon>
        <taxon>Metazoa</taxon>
        <taxon>Chordata</taxon>
        <taxon>Craniata</taxon>
        <taxon>Vertebrata</taxon>
        <taxon>Euteleostomi</taxon>
        <taxon>Mammalia</taxon>
        <taxon>Eutheria</taxon>
        <taxon>Euarchontoglires</taxon>
        <taxon>Primates</taxon>
        <taxon>Haplorrhini</taxon>
        <taxon>Platyrrhini</taxon>
        <taxon>Cebidae</taxon>
        <taxon>Callitrichinae</taxon>
        <taxon>Saguinus</taxon>
    </lineage>
</organism>
<dbReference type="EMBL" id="JASSZA010000018">
    <property type="protein sequence ID" value="KAK2089691.1"/>
    <property type="molecule type" value="Genomic_DNA"/>
</dbReference>
<dbReference type="Pfam" id="PF15058">
    <property type="entry name" value="Speriolin_N"/>
    <property type="match status" value="1"/>
</dbReference>
<evidence type="ECO:0000256" key="1">
    <source>
        <dbReference type="SAM" id="MobiDB-lite"/>
    </source>
</evidence>
<evidence type="ECO:0000313" key="3">
    <source>
        <dbReference type="EMBL" id="KAK2089691.1"/>
    </source>
</evidence>
<evidence type="ECO:0000313" key="4">
    <source>
        <dbReference type="Proteomes" id="UP001266305"/>
    </source>
</evidence>
<comment type="caution">
    <text evidence="3">The sequence shown here is derived from an EMBL/GenBank/DDBJ whole genome shotgun (WGS) entry which is preliminary data.</text>
</comment>
<protein>
    <recommendedName>
        <fullName evidence="2">Speriolin N-terminal domain-containing protein</fullName>
    </recommendedName>
</protein>
<feature type="region of interest" description="Disordered" evidence="1">
    <location>
        <begin position="42"/>
        <end position="65"/>
    </location>
</feature>
<keyword evidence="4" id="KW-1185">Reference proteome</keyword>
<reference evidence="3 4" key="1">
    <citation type="submission" date="2023-05" db="EMBL/GenBank/DDBJ databases">
        <title>B98-5 Cell Line De Novo Hybrid Assembly: An Optical Mapping Approach.</title>
        <authorList>
            <person name="Kananen K."/>
            <person name="Auerbach J.A."/>
            <person name="Kautto E."/>
            <person name="Blachly J.S."/>
        </authorList>
    </citation>
    <scope>NUCLEOTIDE SEQUENCE [LARGE SCALE GENOMIC DNA]</scope>
    <source>
        <strain evidence="3">B95-8</strain>
        <tissue evidence="3">Cell line</tissue>
    </source>
</reference>
<sequence length="109" mass="11681">MAEGGELMSQLLSENADLKKQVCLLKENQMLRRLLSQSCQDGGGRDLLPQRAPAYPEAGSPGSGVSKTKWFIPLLSSGEAPRLQARCGEVGEVSDLQVDWSAAVTEVPP</sequence>
<feature type="domain" description="Speriolin N-terminal" evidence="2">
    <location>
        <begin position="3"/>
        <end position="69"/>
    </location>
</feature>
<proteinExistence type="predicted"/>
<dbReference type="InterPro" id="IPR029385">
    <property type="entry name" value="Speriolin_N"/>
</dbReference>
<name>A0ABQ9TYP1_SAGOE</name>
<accession>A0ABQ9TYP1</accession>
<dbReference type="Proteomes" id="UP001266305">
    <property type="component" value="Unassembled WGS sequence"/>
</dbReference>
<gene>
    <name evidence="3" type="ORF">P7K49_032357</name>
</gene>
<evidence type="ECO:0000259" key="2">
    <source>
        <dbReference type="Pfam" id="PF15058"/>
    </source>
</evidence>